<keyword evidence="3 7" id="KW-0240">DNA-directed RNA polymerase</keyword>
<dbReference type="Gramene" id="OE9A077316T2">
    <property type="protein sequence ID" value="OE9A077316C2"/>
    <property type="gene ID" value="OE9A077316"/>
</dbReference>
<dbReference type="OrthoDB" id="532500at2759"/>
<sequence>MLSSCVSPSAPPEFLIDVACNSSYFMAKSKEKRKLSLEEEKVQHEEEEEEEENPATKSRKKMKKKKKEQIDVKIQTIAEKKDKISPVIGYFPSGYDPLKNHGEPEASVKVYRNVKKSNRLQIVVSPHGSQVDFVGTNYSGEATAPQLCKYALGVLDKDTQTLRIVPVESNKIFRLAPKIGAADQPENEILDEANEEDAAEKKASELKKLTLMYSTKKNIRQDVKRDALRQTGDPGVHQDLDLKLQEVETIKEALEAATSTDNSLNIPPYNLSATSPDMAYPLDKIILKGEWDYLLDIFEISCTGGEVTSSIYPRFVCNRVHKLEDIEDDAKKRKLAGIFSYITHLIKFKDKHSMDGVLSAKHHKFPSIFSQKFSSLFATSNDSRIPDEKKKLLISYVLVLTMFVDEFKSDPSDIAEDLRMTPVALRPHYEYLGCKFRRENQVLVATLPVPLEFQTVKRKRRK</sequence>
<comment type="similarity">
    <text evidence="2">Belongs to the eukaryotic RPA49/POLR1E RNA polymerase subunit family.</text>
</comment>
<evidence type="ECO:0000256" key="4">
    <source>
        <dbReference type="ARBA" id="ARBA00023163"/>
    </source>
</evidence>
<dbReference type="GO" id="GO:0005730">
    <property type="term" value="C:nucleolus"/>
    <property type="evidence" value="ECO:0007669"/>
    <property type="project" value="UniProtKB-SubCell"/>
</dbReference>
<evidence type="ECO:0000256" key="1">
    <source>
        <dbReference type="ARBA" id="ARBA00004604"/>
    </source>
</evidence>
<comment type="caution">
    <text evidence="7">The sequence shown here is derived from an EMBL/GenBank/DDBJ whole genome shotgun (WGS) entry which is preliminary data.</text>
</comment>
<dbReference type="GO" id="GO:0000428">
    <property type="term" value="C:DNA-directed RNA polymerase complex"/>
    <property type="evidence" value="ECO:0007669"/>
    <property type="project" value="UniProtKB-KW"/>
</dbReference>
<gene>
    <name evidence="7" type="ORF">OLEA9_A077316</name>
</gene>
<accession>A0A8S0QCY4</accession>
<dbReference type="AlphaFoldDB" id="A0A8S0QCY4"/>
<organism evidence="7 8">
    <name type="scientific">Olea europaea subsp. europaea</name>
    <dbReference type="NCBI Taxonomy" id="158383"/>
    <lineage>
        <taxon>Eukaryota</taxon>
        <taxon>Viridiplantae</taxon>
        <taxon>Streptophyta</taxon>
        <taxon>Embryophyta</taxon>
        <taxon>Tracheophyta</taxon>
        <taxon>Spermatophyta</taxon>
        <taxon>Magnoliopsida</taxon>
        <taxon>eudicotyledons</taxon>
        <taxon>Gunneridae</taxon>
        <taxon>Pentapetalae</taxon>
        <taxon>asterids</taxon>
        <taxon>lamiids</taxon>
        <taxon>Lamiales</taxon>
        <taxon>Oleaceae</taxon>
        <taxon>Oleeae</taxon>
        <taxon>Olea</taxon>
    </lineage>
</organism>
<protein>
    <submittedName>
        <fullName evidence="7">DNA-directed RNA polymerase I subunit rpa49</fullName>
    </submittedName>
</protein>
<dbReference type="Pfam" id="PF06870">
    <property type="entry name" value="RNA_pol_I_A49"/>
    <property type="match status" value="1"/>
</dbReference>
<name>A0A8S0QCY4_OLEEU</name>
<keyword evidence="4" id="KW-0804">Transcription</keyword>
<keyword evidence="8" id="KW-1185">Reference proteome</keyword>
<evidence type="ECO:0000313" key="8">
    <source>
        <dbReference type="Proteomes" id="UP000594638"/>
    </source>
</evidence>
<dbReference type="GO" id="GO:0006351">
    <property type="term" value="P:DNA-templated transcription"/>
    <property type="evidence" value="ECO:0007669"/>
    <property type="project" value="InterPro"/>
</dbReference>
<dbReference type="PANTHER" id="PTHR14440">
    <property type="entry name" value="DNA-DIRECTED RNA POLYMERASE I SUBUNIT RPA49"/>
    <property type="match status" value="1"/>
</dbReference>
<comment type="subcellular location">
    <subcellularLocation>
        <location evidence="1">Nucleus</location>
        <location evidence="1">Nucleolus</location>
    </subcellularLocation>
</comment>
<evidence type="ECO:0000313" key="7">
    <source>
        <dbReference type="EMBL" id="CAA2963230.1"/>
    </source>
</evidence>
<feature type="region of interest" description="Disordered" evidence="6">
    <location>
        <begin position="35"/>
        <end position="69"/>
    </location>
</feature>
<dbReference type="EMBL" id="CACTIH010001808">
    <property type="protein sequence ID" value="CAA2963230.1"/>
    <property type="molecule type" value="Genomic_DNA"/>
</dbReference>
<evidence type="ECO:0000256" key="5">
    <source>
        <dbReference type="ARBA" id="ARBA00023242"/>
    </source>
</evidence>
<keyword evidence="5" id="KW-0539">Nucleus</keyword>
<feature type="compositionally biased region" description="Basic residues" evidence="6">
    <location>
        <begin position="57"/>
        <end position="67"/>
    </location>
</feature>
<feature type="compositionally biased region" description="Basic and acidic residues" evidence="6">
    <location>
        <begin position="35"/>
        <end position="44"/>
    </location>
</feature>
<evidence type="ECO:0000256" key="2">
    <source>
        <dbReference type="ARBA" id="ARBA00009430"/>
    </source>
</evidence>
<dbReference type="InterPro" id="IPR009668">
    <property type="entry name" value="RNA_pol-assoc_fac_A49-like"/>
</dbReference>
<evidence type="ECO:0000256" key="3">
    <source>
        <dbReference type="ARBA" id="ARBA00022478"/>
    </source>
</evidence>
<reference evidence="7 8" key="1">
    <citation type="submission" date="2019-12" db="EMBL/GenBank/DDBJ databases">
        <authorList>
            <person name="Alioto T."/>
            <person name="Alioto T."/>
            <person name="Gomez Garrido J."/>
        </authorList>
    </citation>
    <scope>NUCLEOTIDE SEQUENCE [LARGE SCALE GENOMIC DNA]</scope>
</reference>
<proteinExistence type="inferred from homology"/>
<dbReference type="Proteomes" id="UP000594638">
    <property type="component" value="Unassembled WGS sequence"/>
</dbReference>
<evidence type="ECO:0000256" key="6">
    <source>
        <dbReference type="SAM" id="MobiDB-lite"/>
    </source>
</evidence>
<dbReference type="GO" id="GO:0003677">
    <property type="term" value="F:DNA binding"/>
    <property type="evidence" value="ECO:0007669"/>
    <property type="project" value="InterPro"/>
</dbReference>